<dbReference type="STRING" id="1338436.LK10_19095"/>
<dbReference type="OrthoDB" id="9814210at2"/>
<dbReference type="Pfam" id="PF03102">
    <property type="entry name" value="NeuB"/>
    <property type="match status" value="1"/>
</dbReference>
<dbReference type="InterPro" id="IPR057736">
    <property type="entry name" value="SAF_PseI/NeuA/NeuB"/>
</dbReference>
<dbReference type="InterPro" id="IPR036732">
    <property type="entry name" value="AFP_Neu5c_C_sf"/>
</dbReference>
<proteinExistence type="predicted"/>
<dbReference type="InterPro" id="IPR051690">
    <property type="entry name" value="PseI-like"/>
</dbReference>
<dbReference type="Gene3D" id="3.90.1210.10">
    <property type="entry name" value="Antifreeze-like/N-acetylneuraminic acid synthase C-terminal domain"/>
    <property type="match status" value="1"/>
</dbReference>
<dbReference type="AlphaFoldDB" id="A0A0B2AFG0"/>
<organism evidence="2 3">
    <name type="scientific">Sinomonas humi</name>
    <dbReference type="NCBI Taxonomy" id="1338436"/>
    <lineage>
        <taxon>Bacteria</taxon>
        <taxon>Bacillati</taxon>
        <taxon>Actinomycetota</taxon>
        <taxon>Actinomycetes</taxon>
        <taxon>Micrococcales</taxon>
        <taxon>Micrococcaceae</taxon>
        <taxon>Sinomonas</taxon>
    </lineage>
</organism>
<protein>
    <submittedName>
        <fullName evidence="2">N-acetylneuraminate synthase</fullName>
    </submittedName>
</protein>
<dbReference type="SUPFAM" id="SSF51269">
    <property type="entry name" value="AFP III-like domain"/>
    <property type="match status" value="1"/>
</dbReference>
<dbReference type="CDD" id="cd11615">
    <property type="entry name" value="SAF_NeuB_like"/>
    <property type="match status" value="1"/>
</dbReference>
<dbReference type="InterPro" id="IPR020030">
    <property type="entry name" value="Pseudaminic_synth_PseI"/>
</dbReference>
<dbReference type="InterPro" id="IPR006190">
    <property type="entry name" value="SAF_AFP_Neu5Ac"/>
</dbReference>
<dbReference type="GO" id="GO:0047444">
    <property type="term" value="F:N-acylneuraminate-9-phosphate synthase activity"/>
    <property type="evidence" value="ECO:0007669"/>
    <property type="project" value="TreeGrafter"/>
</dbReference>
<dbReference type="EMBL" id="JTDL01000149">
    <property type="protein sequence ID" value="KHL00642.1"/>
    <property type="molecule type" value="Genomic_DNA"/>
</dbReference>
<feature type="domain" description="AFP-like" evidence="1">
    <location>
        <begin position="295"/>
        <end position="350"/>
    </location>
</feature>
<dbReference type="InterPro" id="IPR013785">
    <property type="entry name" value="Aldolase_TIM"/>
</dbReference>
<dbReference type="InterPro" id="IPR013974">
    <property type="entry name" value="SAF"/>
</dbReference>
<sequence length="350" mass="37246">MQPSIDVAGHEIGSANRPFIIAEVSGNHNGSLERALEIVDAVAASGAQAVKLQTYTADTITIDSDRPEFRISADHPLWGGSNLYQLYTEAHTPWDWHAPLFERAREHGLVPFSSPFDSTAVELLESLDAPLYKIASLEIGDLPLLRRVAQTGKPVILSNGAASLSDIDTAVRTIRAEGNDQIVVLACTSSYPASPSESNLRTIPVLRDAFGVQVGLSDHTMGIGAAIAAVALGASVVEKHVTLRRADGGVDSDFSLEPHELAALVTESGTAWEALGSAAITPTSSEGESQRLRRSLYVVKPVRAGDLVTPENVRSIRPAGGLAPAHYESVMGRAFRIDCEAGTPLTWELV</sequence>
<reference evidence="2 3" key="1">
    <citation type="submission" date="2014-09" db="EMBL/GenBank/DDBJ databases">
        <title>Genome sequence of Sinomonas sp. MUSC 117.</title>
        <authorList>
            <person name="Lee L.-H."/>
        </authorList>
    </citation>
    <scope>NUCLEOTIDE SEQUENCE [LARGE SCALE GENOMIC DNA]</scope>
    <source>
        <strain evidence="2 3">MUSC 117</strain>
    </source>
</reference>
<comment type="caution">
    <text evidence="2">The sequence shown here is derived from an EMBL/GenBank/DDBJ whole genome shotgun (WGS) entry which is preliminary data.</text>
</comment>
<dbReference type="RefSeq" id="WP_043127396.1">
    <property type="nucleotide sequence ID" value="NZ_JTDL01000149.1"/>
</dbReference>
<dbReference type="Pfam" id="PF08666">
    <property type="entry name" value="SAF"/>
    <property type="match status" value="1"/>
</dbReference>
<dbReference type="Proteomes" id="UP000030982">
    <property type="component" value="Unassembled WGS sequence"/>
</dbReference>
<gene>
    <name evidence="2" type="ORF">LK10_19095</name>
</gene>
<dbReference type="GO" id="GO:0016051">
    <property type="term" value="P:carbohydrate biosynthetic process"/>
    <property type="evidence" value="ECO:0007669"/>
    <property type="project" value="InterPro"/>
</dbReference>
<evidence type="ECO:0000259" key="1">
    <source>
        <dbReference type="PROSITE" id="PS50844"/>
    </source>
</evidence>
<dbReference type="PROSITE" id="PS50844">
    <property type="entry name" value="AFP_LIKE"/>
    <property type="match status" value="1"/>
</dbReference>
<dbReference type="PANTHER" id="PTHR42966:SF2">
    <property type="entry name" value="PSEUDAMINIC ACID SYNTHASE"/>
    <property type="match status" value="1"/>
</dbReference>
<evidence type="ECO:0000313" key="2">
    <source>
        <dbReference type="EMBL" id="KHL00642.1"/>
    </source>
</evidence>
<dbReference type="SUPFAM" id="SSF51569">
    <property type="entry name" value="Aldolase"/>
    <property type="match status" value="1"/>
</dbReference>
<accession>A0A0B2AFG0</accession>
<dbReference type="NCBIfam" id="TIGR03586">
    <property type="entry name" value="PseI"/>
    <property type="match status" value="1"/>
</dbReference>
<keyword evidence="3" id="KW-1185">Reference proteome</keyword>
<dbReference type="InterPro" id="IPR013132">
    <property type="entry name" value="PseI/NeuA/B-like_N"/>
</dbReference>
<evidence type="ECO:0000313" key="3">
    <source>
        <dbReference type="Proteomes" id="UP000030982"/>
    </source>
</evidence>
<dbReference type="Gene3D" id="3.20.20.70">
    <property type="entry name" value="Aldolase class I"/>
    <property type="match status" value="1"/>
</dbReference>
<name>A0A0B2AFG0_9MICC</name>
<dbReference type="SMART" id="SM00858">
    <property type="entry name" value="SAF"/>
    <property type="match status" value="1"/>
</dbReference>
<dbReference type="PANTHER" id="PTHR42966">
    <property type="entry name" value="N-ACETYLNEURAMINATE SYNTHASE"/>
    <property type="match status" value="1"/>
</dbReference>